<protein>
    <recommendedName>
        <fullName evidence="2 9">Heme chaperone HemW</fullName>
    </recommendedName>
</protein>
<dbReference type="Gene3D" id="3.20.20.70">
    <property type="entry name" value="Aldolase class I"/>
    <property type="match status" value="1"/>
</dbReference>
<keyword evidence="9" id="KW-0004">4Fe-4S</keyword>
<keyword evidence="9" id="KW-0963">Cytoplasm</keyword>
<dbReference type="PANTHER" id="PTHR13932:SF5">
    <property type="entry name" value="RADICAL S-ADENOSYL METHIONINE DOMAIN-CONTAINING PROTEIN 1, MITOCHONDRIAL"/>
    <property type="match status" value="1"/>
</dbReference>
<evidence type="ECO:0000256" key="5">
    <source>
        <dbReference type="ARBA" id="ARBA00022723"/>
    </source>
</evidence>
<name>A0ABU3IAR0_9ACTO</name>
<dbReference type="PANTHER" id="PTHR13932">
    <property type="entry name" value="COPROPORPHYRINIGEN III OXIDASE"/>
    <property type="match status" value="1"/>
</dbReference>
<comment type="subcellular location">
    <subcellularLocation>
        <location evidence="9">Cytoplasm</location>
    </subcellularLocation>
</comment>
<dbReference type="SFLD" id="SFLDF00562">
    <property type="entry name" value="HemN-like__clustered_with_heat"/>
    <property type="match status" value="1"/>
</dbReference>
<dbReference type="RefSeq" id="WP_313273066.1">
    <property type="nucleotide sequence ID" value="NZ_JASXSX010000001.1"/>
</dbReference>
<evidence type="ECO:0000256" key="3">
    <source>
        <dbReference type="ARBA" id="ARBA00022617"/>
    </source>
</evidence>
<evidence type="ECO:0000256" key="2">
    <source>
        <dbReference type="ARBA" id="ARBA00017228"/>
    </source>
</evidence>
<organism evidence="11 12">
    <name type="scientific">Gleimia hominis</name>
    <dbReference type="NCBI Taxonomy" id="595468"/>
    <lineage>
        <taxon>Bacteria</taxon>
        <taxon>Bacillati</taxon>
        <taxon>Actinomycetota</taxon>
        <taxon>Actinomycetes</taxon>
        <taxon>Actinomycetales</taxon>
        <taxon>Actinomycetaceae</taxon>
        <taxon>Gleimia</taxon>
    </lineage>
</organism>
<dbReference type="EMBL" id="JASXSX010000001">
    <property type="protein sequence ID" value="MDT3767474.1"/>
    <property type="molecule type" value="Genomic_DNA"/>
</dbReference>
<gene>
    <name evidence="11" type="primary">hemW</name>
    <name evidence="11" type="ORF">QS713_05280</name>
</gene>
<proteinExistence type="inferred from homology"/>
<keyword evidence="5 9" id="KW-0479">Metal-binding</keyword>
<comment type="caution">
    <text evidence="11">The sequence shown here is derived from an EMBL/GenBank/DDBJ whole genome shotgun (WGS) entry which is preliminary data.</text>
</comment>
<dbReference type="SFLD" id="SFLDG01065">
    <property type="entry name" value="anaerobic_coproporphyrinogen-I"/>
    <property type="match status" value="2"/>
</dbReference>
<keyword evidence="3 9" id="KW-0349">Heme</keyword>
<evidence type="ECO:0000256" key="6">
    <source>
        <dbReference type="ARBA" id="ARBA00023004"/>
    </source>
</evidence>
<dbReference type="NCBIfam" id="TIGR00539">
    <property type="entry name" value="hemN_rel"/>
    <property type="match status" value="1"/>
</dbReference>
<dbReference type="InterPro" id="IPR007197">
    <property type="entry name" value="rSAM"/>
</dbReference>
<dbReference type="SFLD" id="SFLDS00029">
    <property type="entry name" value="Radical_SAM"/>
    <property type="match status" value="2"/>
</dbReference>
<evidence type="ECO:0000256" key="7">
    <source>
        <dbReference type="ARBA" id="ARBA00023014"/>
    </source>
</evidence>
<dbReference type="SUPFAM" id="SSF102114">
    <property type="entry name" value="Radical SAM enzymes"/>
    <property type="match status" value="1"/>
</dbReference>
<accession>A0ABU3IAR0</accession>
<keyword evidence="6 9" id="KW-0408">Iron</keyword>
<keyword evidence="7 9" id="KW-0411">Iron-sulfur</keyword>
<evidence type="ECO:0000256" key="4">
    <source>
        <dbReference type="ARBA" id="ARBA00022691"/>
    </source>
</evidence>
<feature type="domain" description="Radical SAM core" evidence="10">
    <location>
        <begin position="10"/>
        <end position="254"/>
    </location>
</feature>
<keyword evidence="4 9" id="KW-0949">S-adenosyl-L-methionine</keyword>
<evidence type="ECO:0000313" key="11">
    <source>
        <dbReference type="EMBL" id="MDT3767474.1"/>
    </source>
</evidence>
<evidence type="ECO:0000256" key="9">
    <source>
        <dbReference type="RuleBase" id="RU364116"/>
    </source>
</evidence>
<dbReference type="PROSITE" id="PS51918">
    <property type="entry name" value="RADICAL_SAM"/>
    <property type="match status" value="1"/>
</dbReference>
<comment type="similarity">
    <text evidence="1">Belongs to the anaerobic coproporphyrinogen-III oxidase family. HemW subfamily.</text>
</comment>
<evidence type="ECO:0000256" key="1">
    <source>
        <dbReference type="ARBA" id="ARBA00006100"/>
    </source>
</evidence>
<dbReference type="SFLD" id="SFLDG01082">
    <property type="entry name" value="B12-binding_domain_containing"/>
    <property type="match status" value="1"/>
</dbReference>
<keyword evidence="12" id="KW-1185">Reference proteome</keyword>
<evidence type="ECO:0000256" key="8">
    <source>
        <dbReference type="ARBA" id="ARBA00023186"/>
    </source>
</evidence>
<dbReference type="InterPro" id="IPR004559">
    <property type="entry name" value="HemW-like"/>
</dbReference>
<dbReference type="SMART" id="SM00729">
    <property type="entry name" value="Elp3"/>
    <property type="match status" value="1"/>
</dbReference>
<dbReference type="Proteomes" id="UP001247542">
    <property type="component" value="Unassembled WGS sequence"/>
</dbReference>
<dbReference type="InterPro" id="IPR006638">
    <property type="entry name" value="Elp3/MiaA/NifB-like_rSAM"/>
</dbReference>
<evidence type="ECO:0000259" key="10">
    <source>
        <dbReference type="PROSITE" id="PS51918"/>
    </source>
</evidence>
<evidence type="ECO:0000313" key="12">
    <source>
        <dbReference type="Proteomes" id="UP001247542"/>
    </source>
</evidence>
<dbReference type="InterPro" id="IPR013785">
    <property type="entry name" value="Aldolase_TIM"/>
</dbReference>
<dbReference type="Pfam" id="PF04055">
    <property type="entry name" value="Radical_SAM"/>
    <property type="match status" value="1"/>
</dbReference>
<sequence>MTFSVSPRSIEPGRDLALYIHVPFCTVRCGYCDFNTYTRGFGAGADLDSYHQSVLAEIDLAARTLAPFEHRPVCSIFFGGGTPSLLDSSHLQVILDYVATRIPVAADAEITLEANPDTVDAQRFERIAAAGVNRISMGMQSGVKHVLDTLDRTHDPERIPSLVQAGQRAGLDVSLDLIYGTPGESLEDWQCSIETALAAQPDHISTYALVIEPGTKMGRLVRKGDLPQPDPDDEAAKYEIADRMLSADGYAWYEISNWAKLEPGETRGQTSLVHASVHNLAYWKNADWWGVGPGAHSHLGTTRWWNRKHPRAWADSLAAGEPAAGSEELTAEDQLLERVMLNIRTADGLALTEIPAPLRGRVQELVGDGLLDPAQVENGRAMLTLRGRLLADYVTRVLTP</sequence>
<keyword evidence="8 9" id="KW-0143">Chaperone</keyword>
<dbReference type="CDD" id="cd01335">
    <property type="entry name" value="Radical_SAM"/>
    <property type="match status" value="1"/>
</dbReference>
<reference evidence="11 12" key="1">
    <citation type="submission" date="2023-06" db="EMBL/GenBank/DDBJ databases">
        <title>Draft genome sequence of Gleimia hominis type strain CCUG 57540T.</title>
        <authorList>
            <person name="Salva-Serra F."/>
            <person name="Cardew S."/>
            <person name="Jensie Markopoulos S."/>
            <person name="Ohlen M."/>
            <person name="Inganas E."/>
            <person name="Svensson-Stadler L."/>
            <person name="Moore E.R.B."/>
        </authorList>
    </citation>
    <scope>NUCLEOTIDE SEQUENCE [LARGE SCALE GENOMIC DNA]</scope>
    <source>
        <strain evidence="11 12">CCUG 57540</strain>
    </source>
</reference>
<dbReference type="InterPro" id="IPR058240">
    <property type="entry name" value="rSAM_sf"/>
</dbReference>
<dbReference type="InterPro" id="IPR034505">
    <property type="entry name" value="Coproporphyrinogen-III_oxidase"/>
</dbReference>
<dbReference type="SFLD" id="SFLDF00288">
    <property type="entry name" value="HemN-like__clustered_with_nucl"/>
    <property type="match status" value="1"/>
</dbReference>
<comment type="function">
    <text evidence="9">Probably acts as a heme chaperone, transferring heme to an unknown acceptor. Binds one molecule of heme per monomer, possibly covalently. Binds 1 [4Fe-4S] cluster. The cluster is coordinated with 3 cysteines and an exchangeable S-adenosyl-L-methionine.</text>
</comment>